<protein>
    <submittedName>
        <fullName evidence="1">Uncharacterized protein</fullName>
    </submittedName>
</protein>
<accession>A0A0F9L9D6</accession>
<organism evidence="1">
    <name type="scientific">marine sediment metagenome</name>
    <dbReference type="NCBI Taxonomy" id="412755"/>
    <lineage>
        <taxon>unclassified sequences</taxon>
        <taxon>metagenomes</taxon>
        <taxon>ecological metagenomes</taxon>
    </lineage>
</organism>
<feature type="non-terminal residue" evidence="1">
    <location>
        <position position="152"/>
    </location>
</feature>
<gene>
    <name evidence="1" type="ORF">LCGC14_1227750</name>
</gene>
<proteinExistence type="predicted"/>
<dbReference type="EMBL" id="LAZR01006523">
    <property type="protein sequence ID" value="KKM91509.1"/>
    <property type="molecule type" value="Genomic_DNA"/>
</dbReference>
<name>A0A0F9L9D6_9ZZZZ</name>
<dbReference type="AlphaFoldDB" id="A0A0F9L9D6"/>
<reference evidence="1" key="1">
    <citation type="journal article" date="2015" name="Nature">
        <title>Complex archaea that bridge the gap between prokaryotes and eukaryotes.</title>
        <authorList>
            <person name="Spang A."/>
            <person name="Saw J.H."/>
            <person name="Jorgensen S.L."/>
            <person name="Zaremba-Niedzwiedzka K."/>
            <person name="Martijn J."/>
            <person name="Lind A.E."/>
            <person name="van Eijk R."/>
            <person name="Schleper C."/>
            <person name="Guy L."/>
            <person name="Ettema T.J."/>
        </authorList>
    </citation>
    <scope>NUCLEOTIDE SEQUENCE</scope>
</reference>
<evidence type="ECO:0000313" key="1">
    <source>
        <dbReference type="EMBL" id="KKM91509.1"/>
    </source>
</evidence>
<sequence length="152" mass="17295">MEIDNKALFERVQSFDGISVLSREFTDSPFTAFYPDRLDEIEIHISGHGIGDAMRIAAAHKERMDPTKKQIVLVEDTPRTGMIAIANFSFVDYVIGIPSEYWRFSPSPNRCLWLLETVGLEQHDYLVALIFGTSTEGEIRLELEDLRVQEAS</sequence>
<comment type="caution">
    <text evidence="1">The sequence shown here is derived from an EMBL/GenBank/DDBJ whole genome shotgun (WGS) entry which is preliminary data.</text>
</comment>